<feature type="non-terminal residue" evidence="3">
    <location>
        <position position="268"/>
    </location>
</feature>
<dbReference type="GO" id="GO:0016887">
    <property type="term" value="F:ATP hydrolysis activity"/>
    <property type="evidence" value="ECO:0007669"/>
    <property type="project" value="InterPro"/>
</dbReference>
<evidence type="ECO:0000259" key="2">
    <source>
        <dbReference type="Pfam" id="PF00004"/>
    </source>
</evidence>
<dbReference type="Pfam" id="PF00004">
    <property type="entry name" value="AAA"/>
    <property type="match status" value="1"/>
</dbReference>
<keyword evidence="1" id="KW-1133">Transmembrane helix</keyword>
<keyword evidence="3" id="KW-0132">Cell division</keyword>
<dbReference type="GO" id="GO:0005886">
    <property type="term" value="C:plasma membrane"/>
    <property type="evidence" value="ECO:0007669"/>
    <property type="project" value="TreeGrafter"/>
</dbReference>
<dbReference type="PANTHER" id="PTHR23076:SF97">
    <property type="entry name" value="ATP-DEPENDENT ZINC METALLOPROTEASE YME1L1"/>
    <property type="match status" value="1"/>
</dbReference>
<comment type="caution">
    <text evidence="3">The sequence shown here is derived from an EMBL/GenBank/DDBJ whole genome shotgun (WGS) entry which is preliminary data.</text>
</comment>
<dbReference type="EMBL" id="LCPO01000001">
    <property type="protein sequence ID" value="KKU99366.1"/>
    <property type="molecule type" value="Genomic_DNA"/>
</dbReference>
<evidence type="ECO:0000313" key="4">
    <source>
        <dbReference type="Proteomes" id="UP000034600"/>
    </source>
</evidence>
<evidence type="ECO:0000256" key="1">
    <source>
        <dbReference type="SAM" id="Phobius"/>
    </source>
</evidence>
<evidence type="ECO:0000313" key="3">
    <source>
        <dbReference type="EMBL" id="KKU99366.1"/>
    </source>
</evidence>
<keyword evidence="1" id="KW-0812">Transmembrane</keyword>
<organism evidence="3 4">
    <name type="scientific">Candidatus Jorgensenbacteria bacterium GW2011_GWC1_48_8</name>
    <dbReference type="NCBI Taxonomy" id="1618666"/>
    <lineage>
        <taxon>Bacteria</taxon>
        <taxon>Candidatus Joergenseniibacteriota</taxon>
    </lineage>
</organism>
<dbReference type="GO" id="GO:0006508">
    <property type="term" value="P:proteolysis"/>
    <property type="evidence" value="ECO:0007669"/>
    <property type="project" value="UniProtKB-KW"/>
</dbReference>
<dbReference type="Proteomes" id="UP000034600">
    <property type="component" value="Unassembled WGS sequence"/>
</dbReference>
<feature type="transmembrane region" description="Helical" evidence="1">
    <location>
        <begin position="132"/>
        <end position="155"/>
    </location>
</feature>
<keyword evidence="3" id="KW-0131">Cell cycle</keyword>
<dbReference type="GO" id="GO:0051301">
    <property type="term" value="P:cell division"/>
    <property type="evidence" value="ECO:0007669"/>
    <property type="project" value="UniProtKB-KW"/>
</dbReference>
<accession>A0A0G1UZ65</accession>
<dbReference type="InterPro" id="IPR003959">
    <property type="entry name" value="ATPase_AAA_core"/>
</dbReference>
<dbReference type="SUPFAM" id="SSF52540">
    <property type="entry name" value="P-loop containing nucleoside triphosphate hydrolases"/>
    <property type="match status" value="1"/>
</dbReference>
<keyword evidence="1" id="KW-0472">Membrane</keyword>
<dbReference type="AlphaFoldDB" id="A0A0G1UZ65"/>
<dbReference type="PANTHER" id="PTHR23076">
    <property type="entry name" value="METALLOPROTEASE M41 FTSH"/>
    <property type="match status" value="1"/>
</dbReference>
<keyword evidence="3" id="KW-0378">Hydrolase</keyword>
<sequence length="268" mass="29415">MVALRFLFTTTLDLVILKEPEISMGTFGKNLLWAVLTFILIALLFSNLINFASEKTPVFALDVLASKINEAQVKSIAVSGNTLQIVLQDGIKAVSRKENESGLTETLKNYGVSPEALRAVELSVKDESGLKFWLGVLIPALLPIIVIVLIFWWILRQAKTGVNQAFTFGKANLKLFTASQRRYTFKDAAGLKEAKEELEEVVDFLKNPKKFLSIGARIPRGVLLMGLPGTGKTLLARAVAGESNVPFFHISASEFVEMFVGVGASRVR</sequence>
<dbReference type="GO" id="GO:0004176">
    <property type="term" value="F:ATP-dependent peptidase activity"/>
    <property type="evidence" value="ECO:0007669"/>
    <property type="project" value="TreeGrafter"/>
</dbReference>
<feature type="domain" description="ATPase AAA-type core" evidence="2">
    <location>
        <begin position="222"/>
        <end position="268"/>
    </location>
</feature>
<keyword evidence="3" id="KW-0482">Metalloprotease</keyword>
<dbReference type="GO" id="GO:0005524">
    <property type="term" value="F:ATP binding"/>
    <property type="evidence" value="ECO:0007669"/>
    <property type="project" value="InterPro"/>
</dbReference>
<protein>
    <submittedName>
        <fullName evidence="3">Metalloprotease FtsH, cell division protease FtsH</fullName>
        <ecNumber evidence="3">3.4.24.-</ecNumber>
    </submittedName>
</protein>
<reference evidence="3 4" key="1">
    <citation type="journal article" date="2015" name="Nature">
        <title>rRNA introns, odd ribosomes, and small enigmatic genomes across a large radiation of phyla.</title>
        <authorList>
            <person name="Brown C.T."/>
            <person name="Hug L.A."/>
            <person name="Thomas B.C."/>
            <person name="Sharon I."/>
            <person name="Castelle C.J."/>
            <person name="Singh A."/>
            <person name="Wilkins M.J."/>
            <person name="Williams K.H."/>
            <person name="Banfield J.F."/>
        </authorList>
    </citation>
    <scope>NUCLEOTIDE SEQUENCE [LARGE SCALE GENOMIC DNA]</scope>
</reference>
<dbReference type="GO" id="GO:0030163">
    <property type="term" value="P:protein catabolic process"/>
    <property type="evidence" value="ECO:0007669"/>
    <property type="project" value="TreeGrafter"/>
</dbReference>
<dbReference type="EC" id="3.4.24.-" evidence="3"/>
<dbReference type="InterPro" id="IPR027417">
    <property type="entry name" value="P-loop_NTPase"/>
</dbReference>
<dbReference type="GO" id="GO:0008237">
    <property type="term" value="F:metallopeptidase activity"/>
    <property type="evidence" value="ECO:0007669"/>
    <property type="project" value="UniProtKB-KW"/>
</dbReference>
<keyword evidence="3" id="KW-0645">Protease</keyword>
<gene>
    <name evidence="3" type="ORF">UY32_C0001G0001</name>
</gene>
<feature type="transmembrane region" description="Helical" evidence="1">
    <location>
        <begin position="31"/>
        <end position="52"/>
    </location>
</feature>
<name>A0A0G1UZ65_9BACT</name>
<proteinExistence type="predicted"/>
<dbReference type="Gene3D" id="3.40.50.300">
    <property type="entry name" value="P-loop containing nucleotide triphosphate hydrolases"/>
    <property type="match status" value="1"/>
</dbReference>